<dbReference type="GO" id="GO:0005840">
    <property type="term" value="C:ribosome"/>
    <property type="evidence" value="ECO:0007669"/>
    <property type="project" value="UniProtKB-KW"/>
</dbReference>
<evidence type="ECO:0000256" key="1">
    <source>
        <dbReference type="ARBA" id="ARBA00005257"/>
    </source>
</evidence>
<gene>
    <name evidence="6" type="ORF">JTE90_028117</name>
</gene>
<dbReference type="EMBL" id="JAFNEN010000132">
    <property type="protein sequence ID" value="KAG8192997.1"/>
    <property type="molecule type" value="Genomic_DNA"/>
</dbReference>
<dbReference type="Gene3D" id="3.10.290.70">
    <property type="match status" value="2"/>
</dbReference>
<organism evidence="6 7">
    <name type="scientific">Oedothorax gibbosus</name>
    <dbReference type="NCBI Taxonomy" id="931172"/>
    <lineage>
        <taxon>Eukaryota</taxon>
        <taxon>Metazoa</taxon>
        <taxon>Ecdysozoa</taxon>
        <taxon>Arthropoda</taxon>
        <taxon>Chelicerata</taxon>
        <taxon>Arachnida</taxon>
        <taxon>Araneae</taxon>
        <taxon>Araneomorphae</taxon>
        <taxon>Entelegynae</taxon>
        <taxon>Araneoidea</taxon>
        <taxon>Linyphiidae</taxon>
        <taxon>Erigoninae</taxon>
        <taxon>Oedothorax</taxon>
    </lineage>
</organism>
<proteinExistence type="inferred from homology"/>
<dbReference type="CDD" id="cd11380">
    <property type="entry name" value="Ribosomal_S8e_like"/>
    <property type="match status" value="1"/>
</dbReference>
<dbReference type="Proteomes" id="UP000827092">
    <property type="component" value="Unassembled WGS sequence"/>
</dbReference>
<reference evidence="6 7" key="1">
    <citation type="journal article" date="2022" name="Nat. Ecol. Evol.">
        <title>A masculinizing supergene underlies an exaggerated male reproductive morph in a spider.</title>
        <authorList>
            <person name="Hendrickx F."/>
            <person name="De Corte Z."/>
            <person name="Sonet G."/>
            <person name="Van Belleghem S.M."/>
            <person name="Kostlbacher S."/>
            <person name="Vangestel C."/>
        </authorList>
    </citation>
    <scope>NUCLEOTIDE SEQUENCE [LARGE SCALE GENOMIC DNA]</scope>
    <source>
        <strain evidence="6">W744_W776</strain>
    </source>
</reference>
<keyword evidence="3 4" id="KW-0687">Ribonucleoprotein</keyword>
<sequence length="208" mass="24027">MGISRDHWHKRRKTGGKRKPIRKKRKFELGRPAANTKIGPQRIHTVRTRGGNKKYRALRLDHGNFSWASEQCTRRTRIVDTVYNASNNELVRTKTLVKNAIVLIDATPFRQWYEAHYALPLGRKKGAKLTETEDAILNKKRSKKTAKKYMERQKLAKVDPAMEDQFMSGRVLACIASRPGQCGRCDGYVLEGKELEFYQRKLKAKKGK</sequence>
<feature type="compositionally biased region" description="Basic residues" evidence="5">
    <location>
        <begin position="7"/>
        <end position="26"/>
    </location>
</feature>
<dbReference type="GO" id="GO:0006412">
    <property type="term" value="P:translation"/>
    <property type="evidence" value="ECO:0007669"/>
    <property type="project" value="InterPro"/>
</dbReference>
<dbReference type="InterPro" id="IPR001047">
    <property type="entry name" value="Ribosomal_eS8"/>
</dbReference>
<dbReference type="InterPro" id="IPR022309">
    <property type="entry name" value="Ribosomal_Se8/biogenesis_NSA2"/>
</dbReference>
<dbReference type="AlphaFoldDB" id="A0AAV6V946"/>
<dbReference type="NCBIfam" id="TIGR00307">
    <property type="entry name" value="eS8"/>
    <property type="match status" value="1"/>
</dbReference>
<evidence type="ECO:0000256" key="3">
    <source>
        <dbReference type="ARBA" id="ARBA00023274"/>
    </source>
</evidence>
<keyword evidence="7" id="KW-1185">Reference proteome</keyword>
<dbReference type="InterPro" id="IPR018283">
    <property type="entry name" value="Ribosomal_eS8_CS"/>
</dbReference>
<protein>
    <recommendedName>
        <fullName evidence="4">40S ribosomal protein S8</fullName>
    </recommendedName>
</protein>
<evidence type="ECO:0000256" key="2">
    <source>
        <dbReference type="ARBA" id="ARBA00022980"/>
    </source>
</evidence>
<dbReference type="GO" id="GO:1990904">
    <property type="term" value="C:ribonucleoprotein complex"/>
    <property type="evidence" value="ECO:0007669"/>
    <property type="project" value="UniProtKB-KW"/>
</dbReference>
<evidence type="ECO:0000313" key="6">
    <source>
        <dbReference type="EMBL" id="KAG8192997.1"/>
    </source>
</evidence>
<dbReference type="PANTHER" id="PTHR10394">
    <property type="entry name" value="40S RIBOSOMAL PROTEIN S8"/>
    <property type="match status" value="1"/>
</dbReference>
<evidence type="ECO:0000256" key="4">
    <source>
        <dbReference type="RuleBase" id="RU000669"/>
    </source>
</evidence>
<name>A0AAV6V946_9ARAC</name>
<dbReference type="FunFam" id="3.10.290.70:FF:000004">
    <property type="entry name" value="40S ribosomal protein S8"/>
    <property type="match status" value="1"/>
</dbReference>
<accession>A0AAV6V946</accession>
<feature type="region of interest" description="Disordered" evidence="5">
    <location>
        <begin position="1"/>
        <end position="31"/>
    </location>
</feature>
<dbReference type="PROSITE" id="PS01193">
    <property type="entry name" value="RIBOSOMAL_S8E"/>
    <property type="match status" value="1"/>
</dbReference>
<comment type="caution">
    <text evidence="6">The sequence shown here is derived from an EMBL/GenBank/DDBJ whole genome shotgun (WGS) entry which is preliminary data.</text>
</comment>
<evidence type="ECO:0000313" key="7">
    <source>
        <dbReference type="Proteomes" id="UP000827092"/>
    </source>
</evidence>
<dbReference type="Pfam" id="PF01201">
    <property type="entry name" value="Ribosomal_S8e"/>
    <property type="match status" value="1"/>
</dbReference>
<evidence type="ECO:0000256" key="5">
    <source>
        <dbReference type="SAM" id="MobiDB-lite"/>
    </source>
</evidence>
<keyword evidence="2 4" id="KW-0689">Ribosomal protein</keyword>
<dbReference type="GO" id="GO:0003735">
    <property type="term" value="F:structural constituent of ribosome"/>
    <property type="evidence" value="ECO:0007669"/>
    <property type="project" value="InterPro"/>
</dbReference>
<comment type="similarity">
    <text evidence="1 4">Belongs to the eukaryotic ribosomal protein eS8 family.</text>
</comment>